<feature type="region of interest" description="Disordered" evidence="1">
    <location>
        <begin position="1"/>
        <end position="25"/>
    </location>
</feature>
<keyword evidence="2" id="KW-1133">Transmembrane helix</keyword>
<feature type="transmembrane region" description="Helical" evidence="2">
    <location>
        <begin position="69"/>
        <end position="89"/>
    </location>
</feature>
<keyword evidence="4" id="KW-1185">Reference proteome</keyword>
<dbReference type="AlphaFoldDB" id="A0A2D2AWR4"/>
<feature type="transmembrane region" description="Helical" evidence="2">
    <location>
        <begin position="121"/>
        <end position="141"/>
    </location>
</feature>
<evidence type="ECO:0000256" key="1">
    <source>
        <dbReference type="SAM" id="MobiDB-lite"/>
    </source>
</evidence>
<gene>
    <name evidence="3" type="ORF">CSW64_08485</name>
</gene>
<name>A0A2D2AWR4_9CAUL</name>
<dbReference type="KEGG" id="cmb:CSW64_08485"/>
<dbReference type="Proteomes" id="UP000228945">
    <property type="component" value="Chromosome"/>
</dbReference>
<reference evidence="3 4" key="1">
    <citation type="submission" date="2017-10" db="EMBL/GenBank/DDBJ databases">
        <title>Genome sequence of Caulobacter mirabilis FWC38.</title>
        <authorList>
            <person name="Fiebig A."/>
            <person name="Crosson S."/>
        </authorList>
    </citation>
    <scope>NUCLEOTIDE SEQUENCE [LARGE SCALE GENOMIC DNA]</scope>
    <source>
        <strain evidence="3 4">FWC 38</strain>
    </source>
</reference>
<keyword evidence="2" id="KW-0472">Membrane</keyword>
<proteinExistence type="predicted"/>
<keyword evidence="2" id="KW-0812">Transmembrane</keyword>
<dbReference type="EMBL" id="CP024201">
    <property type="protein sequence ID" value="ATQ42449.1"/>
    <property type="molecule type" value="Genomic_DNA"/>
</dbReference>
<organism evidence="3 4">
    <name type="scientific">Caulobacter mirabilis</name>
    <dbReference type="NCBI Taxonomy" id="69666"/>
    <lineage>
        <taxon>Bacteria</taxon>
        <taxon>Pseudomonadati</taxon>
        <taxon>Pseudomonadota</taxon>
        <taxon>Alphaproteobacteria</taxon>
        <taxon>Caulobacterales</taxon>
        <taxon>Caulobacteraceae</taxon>
        <taxon>Caulobacter</taxon>
    </lineage>
</organism>
<protein>
    <submittedName>
        <fullName evidence="3">Uncharacterized protein</fullName>
    </submittedName>
</protein>
<evidence type="ECO:0000313" key="3">
    <source>
        <dbReference type="EMBL" id="ATQ42449.1"/>
    </source>
</evidence>
<feature type="transmembrane region" description="Helical" evidence="2">
    <location>
        <begin position="41"/>
        <end position="63"/>
    </location>
</feature>
<evidence type="ECO:0000256" key="2">
    <source>
        <dbReference type="SAM" id="Phobius"/>
    </source>
</evidence>
<feature type="transmembrane region" description="Helical" evidence="2">
    <location>
        <begin position="153"/>
        <end position="175"/>
    </location>
</feature>
<accession>A0A2D2AWR4</accession>
<dbReference type="RefSeq" id="WP_099621706.1">
    <property type="nucleotide sequence ID" value="NZ_CP024201.1"/>
</dbReference>
<evidence type="ECO:0000313" key="4">
    <source>
        <dbReference type="Proteomes" id="UP000228945"/>
    </source>
</evidence>
<sequence length="194" mass="20720">MSAENGWNDWGEAWRDKAPASPPSDIDAIERRVRAEQRRQILRAAIDLVACVVGVGISLWVILEDRPSAVILGLAGLTYSLFALAVTLGRRRAPGSLASRTVAAALDWELATARAGVRTSVGGVATAAAALLFLAVCVAVFRHEGVWDQDPIAAPALAVAAAYAVGAGLSSLWLYRKRRTHAERLERLLNELNG</sequence>